<accession>A0A397AKB0</accession>
<dbReference type="GO" id="GO:0003723">
    <property type="term" value="F:RNA binding"/>
    <property type="evidence" value="ECO:0007669"/>
    <property type="project" value="TreeGrafter"/>
</dbReference>
<dbReference type="Proteomes" id="UP000265427">
    <property type="component" value="Unassembled WGS sequence"/>
</dbReference>
<keyword evidence="4" id="KW-0067">ATP-binding</keyword>
<name>A0A397AKB0_APHAT</name>
<dbReference type="SMART" id="SM00487">
    <property type="entry name" value="DEXDc"/>
    <property type="match status" value="1"/>
</dbReference>
<evidence type="ECO:0000313" key="9">
    <source>
        <dbReference type="Proteomes" id="UP000265427"/>
    </source>
</evidence>
<evidence type="ECO:0000313" key="8">
    <source>
        <dbReference type="EMBL" id="RHY07496.1"/>
    </source>
</evidence>
<dbReference type="Pfam" id="PF00270">
    <property type="entry name" value="DEAD"/>
    <property type="match status" value="1"/>
</dbReference>
<dbReference type="SUPFAM" id="SSF52540">
    <property type="entry name" value="P-loop containing nucleoside triphosphate hydrolases"/>
    <property type="match status" value="1"/>
</dbReference>
<keyword evidence="1" id="KW-0547">Nucleotide-binding</keyword>
<gene>
    <name evidence="8" type="ORF">DYB36_009334</name>
</gene>
<dbReference type="InterPro" id="IPR027417">
    <property type="entry name" value="P-loop_NTPase"/>
</dbReference>
<evidence type="ECO:0000256" key="1">
    <source>
        <dbReference type="ARBA" id="ARBA00022741"/>
    </source>
</evidence>
<feature type="domain" description="Helicase ATP-binding" evidence="7">
    <location>
        <begin position="167"/>
        <end position="316"/>
    </location>
</feature>
<comment type="caution">
    <text evidence="8">The sequence shown here is derived from an EMBL/GenBank/DDBJ whole genome shotgun (WGS) entry which is preliminary data.</text>
</comment>
<dbReference type="CDD" id="cd17917">
    <property type="entry name" value="DEXHc_RHA-like"/>
    <property type="match status" value="1"/>
</dbReference>
<keyword evidence="2" id="KW-0378">Hydrolase</keyword>
<dbReference type="SUPFAM" id="SSF82708">
    <property type="entry name" value="R3H domain"/>
    <property type="match status" value="1"/>
</dbReference>
<feature type="region of interest" description="Disordered" evidence="5">
    <location>
        <begin position="12"/>
        <end position="31"/>
    </location>
</feature>
<evidence type="ECO:0008006" key="10">
    <source>
        <dbReference type="Google" id="ProtNLM"/>
    </source>
</evidence>
<dbReference type="PROSITE" id="PS51192">
    <property type="entry name" value="HELICASE_ATP_BIND_1"/>
    <property type="match status" value="1"/>
</dbReference>
<dbReference type="Gene3D" id="3.30.1370.50">
    <property type="entry name" value="R3H-like domain"/>
    <property type="match status" value="1"/>
</dbReference>
<dbReference type="GO" id="GO:0004386">
    <property type="term" value="F:helicase activity"/>
    <property type="evidence" value="ECO:0007669"/>
    <property type="project" value="UniProtKB-KW"/>
</dbReference>
<dbReference type="PANTHER" id="PTHR18934:SF99">
    <property type="entry name" value="ATP-DEPENDENT RNA HELICASE DHX37-RELATED"/>
    <property type="match status" value="1"/>
</dbReference>
<dbReference type="InterPro" id="IPR011545">
    <property type="entry name" value="DEAD/DEAH_box_helicase_dom"/>
</dbReference>
<dbReference type="InterPro" id="IPR014001">
    <property type="entry name" value="Helicase_ATP-bd"/>
</dbReference>
<evidence type="ECO:0000259" key="7">
    <source>
        <dbReference type="PROSITE" id="PS51192"/>
    </source>
</evidence>
<dbReference type="Gene3D" id="3.40.50.300">
    <property type="entry name" value="P-loop containing nucleotide triphosphate hydrolases"/>
    <property type="match status" value="1"/>
</dbReference>
<evidence type="ECO:0000256" key="3">
    <source>
        <dbReference type="ARBA" id="ARBA00022806"/>
    </source>
</evidence>
<evidence type="ECO:0000256" key="5">
    <source>
        <dbReference type="SAM" id="MobiDB-lite"/>
    </source>
</evidence>
<dbReference type="AlphaFoldDB" id="A0A397AKB0"/>
<evidence type="ECO:0000259" key="6">
    <source>
        <dbReference type="PROSITE" id="PS51061"/>
    </source>
</evidence>
<dbReference type="InterPro" id="IPR036867">
    <property type="entry name" value="R3H_dom_sf"/>
</dbReference>
<evidence type="ECO:0000256" key="4">
    <source>
        <dbReference type="ARBA" id="ARBA00022840"/>
    </source>
</evidence>
<dbReference type="Pfam" id="PF01424">
    <property type="entry name" value="R3H"/>
    <property type="match status" value="1"/>
</dbReference>
<keyword evidence="3" id="KW-0347">Helicase</keyword>
<feature type="domain" description="R3H" evidence="6">
    <location>
        <begin position="61"/>
        <end position="125"/>
    </location>
</feature>
<dbReference type="VEuPathDB" id="FungiDB:H257_12959"/>
<dbReference type="GO" id="GO:0005524">
    <property type="term" value="F:ATP binding"/>
    <property type="evidence" value="ECO:0007669"/>
    <property type="project" value="UniProtKB-KW"/>
</dbReference>
<dbReference type="PANTHER" id="PTHR18934">
    <property type="entry name" value="ATP-DEPENDENT RNA HELICASE"/>
    <property type="match status" value="1"/>
</dbReference>
<protein>
    <recommendedName>
        <fullName evidence="10">Helicase ATP-binding domain-containing protein</fullName>
    </recommendedName>
</protein>
<organism evidence="8 9">
    <name type="scientific">Aphanomyces astaci</name>
    <name type="common">Crayfish plague agent</name>
    <dbReference type="NCBI Taxonomy" id="112090"/>
    <lineage>
        <taxon>Eukaryota</taxon>
        <taxon>Sar</taxon>
        <taxon>Stramenopiles</taxon>
        <taxon>Oomycota</taxon>
        <taxon>Saprolegniomycetes</taxon>
        <taxon>Saprolegniales</taxon>
        <taxon>Verrucalvaceae</taxon>
        <taxon>Aphanomyces</taxon>
    </lineage>
</organism>
<dbReference type="EMBL" id="QUSZ01005950">
    <property type="protein sequence ID" value="RHY07496.1"/>
    <property type="molecule type" value="Genomic_DNA"/>
</dbReference>
<dbReference type="PROSITE" id="PS51061">
    <property type="entry name" value="R3H"/>
    <property type="match status" value="1"/>
</dbReference>
<dbReference type="InterPro" id="IPR001374">
    <property type="entry name" value="R3H_dom"/>
</dbReference>
<dbReference type="GO" id="GO:0016787">
    <property type="term" value="F:hydrolase activity"/>
    <property type="evidence" value="ECO:0007669"/>
    <property type="project" value="UniProtKB-KW"/>
</dbReference>
<sequence length="499" mass="53730">MKSDIIHIEEEEVEVADEGSRGGRGGGSGRQGIDTPIALTEEFVLYVSSQLKALQDDPSVSRTSSSIVVVICLVHDNVTNIELTFPSTLDNSQRRYVHNVAAKQGFHSKSTGKNDARFIFVTRAKTTSSMTAVSLRVPPTPLALSAPTLHAMQAFLEAYPAAPPSSAGDTGCGKSTQIPQFLLDDGAARVVVTQPRRLSAMTLAQRIADERRVALGTDVGYSIRLDAQYSARHTRLLLCTTGILLKWLSSDPTATAFTHIVLDEVHERDKHSDFVLILLRLILPHRPRLRVILMSATIQLDKFSSYFGGCPVVTVHGRMHPVLPCFLDDILVLINYNLTCVMCSASGFADEAALGTHVATCFGSEWHAPSHPSDSLDLPDPDTGLVCDMVTPGSSVCDTVAAVLAAKQAATTRFQVDAMVAQYQLTQDALDGGVDSALVVTLLRHLVTSDYGPGAVLVFVAGWDDIEAISELMAADVGLMGQITLTKLHSKLSAAEQRR</sequence>
<proteinExistence type="predicted"/>
<reference evidence="8 9" key="1">
    <citation type="submission" date="2018-08" db="EMBL/GenBank/DDBJ databases">
        <title>Aphanomyces genome sequencing and annotation.</title>
        <authorList>
            <person name="Minardi D."/>
            <person name="Oidtmann B."/>
            <person name="Van Der Giezen M."/>
            <person name="Studholme D.J."/>
        </authorList>
    </citation>
    <scope>NUCLEOTIDE SEQUENCE [LARGE SCALE GENOMIC DNA]</scope>
    <source>
        <strain evidence="8 9">Kv</strain>
    </source>
</reference>
<evidence type="ECO:0000256" key="2">
    <source>
        <dbReference type="ARBA" id="ARBA00022801"/>
    </source>
</evidence>